<dbReference type="EMBL" id="REGN01001364">
    <property type="protein sequence ID" value="RNA35210.1"/>
    <property type="molecule type" value="Genomic_DNA"/>
</dbReference>
<dbReference type="AlphaFoldDB" id="A0A3M7SHZ7"/>
<keyword evidence="2" id="KW-1185">Reference proteome</keyword>
<protein>
    <submittedName>
        <fullName evidence="1">Uncharacterized protein</fullName>
    </submittedName>
</protein>
<sequence>MAETVAGLASGQKMTEFNVLSVGQPPLGWSVSWPAISLSVCLVAGPGKVGHFKNSPQTAGQFTNDLKCGQSLNKFIEKFKKNYSLIGIIGLSTLTPLDLIQSTTANNGYKLTLERKMVQHIYSRLIPNSGKIPQTIINIISTSEPGCVKFFSISRVYD</sequence>
<organism evidence="1 2">
    <name type="scientific">Brachionus plicatilis</name>
    <name type="common">Marine rotifer</name>
    <name type="synonym">Brachionus muelleri</name>
    <dbReference type="NCBI Taxonomy" id="10195"/>
    <lineage>
        <taxon>Eukaryota</taxon>
        <taxon>Metazoa</taxon>
        <taxon>Spiralia</taxon>
        <taxon>Gnathifera</taxon>
        <taxon>Rotifera</taxon>
        <taxon>Eurotatoria</taxon>
        <taxon>Monogononta</taxon>
        <taxon>Pseudotrocha</taxon>
        <taxon>Ploima</taxon>
        <taxon>Brachionidae</taxon>
        <taxon>Brachionus</taxon>
    </lineage>
</organism>
<comment type="caution">
    <text evidence="1">The sequence shown here is derived from an EMBL/GenBank/DDBJ whole genome shotgun (WGS) entry which is preliminary data.</text>
</comment>
<reference evidence="1 2" key="1">
    <citation type="journal article" date="2018" name="Sci. Rep.">
        <title>Genomic signatures of local adaptation to the degree of environmental predictability in rotifers.</title>
        <authorList>
            <person name="Franch-Gras L."/>
            <person name="Hahn C."/>
            <person name="Garcia-Roger E.M."/>
            <person name="Carmona M.J."/>
            <person name="Serra M."/>
            <person name="Gomez A."/>
        </authorList>
    </citation>
    <scope>NUCLEOTIDE SEQUENCE [LARGE SCALE GENOMIC DNA]</scope>
    <source>
        <strain evidence="1">HYR1</strain>
    </source>
</reference>
<proteinExistence type="predicted"/>
<dbReference type="Proteomes" id="UP000276133">
    <property type="component" value="Unassembled WGS sequence"/>
</dbReference>
<gene>
    <name evidence="1" type="ORF">BpHYR1_034872</name>
</gene>
<name>A0A3M7SHZ7_BRAPC</name>
<accession>A0A3M7SHZ7</accession>
<evidence type="ECO:0000313" key="2">
    <source>
        <dbReference type="Proteomes" id="UP000276133"/>
    </source>
</evidence>
<evidence type="ECO:0000313" key="1">
    <source>
        <dbReference type="EMBL" id="RNA35210.1"/>
    </source>
</evidence>